<evidence type="ECO:0000259" key="4">
    <source>
        <dbReference type="SMART" id="SM00797"/>
    </source>
</evidence>
<keyword evidence="3" id="KW-0067">ATP-binding</keyword>
<gene>
    <name evidence="5" type="ORF">GCM10009430_36700</name>
</gene>
<organism evidence="5 6">
    <name type="scientific">Aquimarina litoralis</name>
    <dbReference type="NCBI Taxonomy" id="584605"/>
    <lineage>
        <taxon>Bacteria</taxon>
        <taxon>Pseudomonadati</taxon>
        <taxon>Bacteroidota</taxon>
        <taxon>Flavobacteriia</taxon>
        <taxon>Flavobacteriales</taxon>
        <taxon>Flavobacteriaceae</taxon>
        <taxon>Aquimarina</taxon>
    </lineage>
</organism>
<dbReference type="PANTHER" id="PTHR43309:SF5">
    <property type="entry name" value="5-OXOPROLINASE SUBUNIT C"/>
    <property type="match status" value="1"/>
</dbReference>
<evidence type="ECO:0000256" key="1">
    <source>
        <dbReference type="ARBA" id="ARBA00022741"/>
    </source>
</evidence>
<feature type="domain" description="Carboxyltransferase" evidence="4">
    <location>
        <begin position="23"/>
        <end position="283"/>
    </location>
</feature>
<comment type="caution">
    <text evidence="5">The sequence shown here is derived from an EMBL/GenBank/DDBJ whole genome shotgun (WGS) entry which is preliminary data.</text>
</comment>
<keyword evidence="6" id="KW-1185">Reference proteome</keyword>
<dbReference type="RefSeq" id="WP_343913710.1">
    <property type="nucleotide sequence ID" value="NZ_BAAAGE010000003.1"/>
</dbReference>
<keyword evidence="1" id="KW-0547">Nucleotide-binding</keyword>
<evidence type="ECO:0000256" key="2">
    <source>
        <dbReference type="ARBA" id="ARBA00022801"/>
    </source>
</evidence>
<keyword evidence="2" id="KW-0378">Hydrolase</keyword>
<dbReference type="Pfam" id="PF02626">
    <property type="entry name" value="CT_A_B"/>
    <property type="match status" value="1"/>
</dbReference>
<dbReference type="InterPro" id="IPR029000">
    <property type="entry name" value="Cyclophilin-like_dom_sf"/>
</dbReference>
<dbReference type="Gene3D" id="2.40.100.10">
    <property type="entry name" value="Cyclophilin-like"/>
    <property type="match status" value="1"/>
</dbReference>
<name>A0ABN1J3X8_9FLAO</name>
<sequence>MVEILSSGMYTTIQDKGRFGFSKFGVPQSGAMDKRSFKLANALLGNDENCAVIEWMIMPPILKFYEESVIVLTGVICDPYMNDQPVKFNQPLLVNKGDVLRLKNISKGVFGYVGIKNGFCANRVLNSRSQYKNITASEKLVKTDKISYSSYCGFSTSLSSVKIEDDWLGLEVLEVYPGPEYDLLSDTEKTSILMGDFTISNESGRMAISMNEVFKNNLTSMISVPVLPGTVQLTPSGRLIILMRDCQTTGGYPRIFQLSEEAINVIAQKRVSEGVKFKMLSSF</sequence>
<evidence type="ECO:0000313" key="5">
    <source>
        <dbReference type="EMBL" id="GAA0727998.1"/>
    </source>
</evidence>
<accession>A0ABN1J3X8</accession>
<dbReference type="PANTHER" id="PTHR43309">
    <property type="entry name" value="5-OXOPROLINASE SUBUNIT C"/>
    <property type="match status" value="1"/>
</dbReference>
<evidence type="ECO:0000313" key="6">
    <source>
        <dbReference type="Proteomes" id="UP001501758"/>
    </source>
</evidence>
<dbReference type="InterPro" id="IPR003778">
    <property type="entry name" value="CT_A_B"/>
</dbReference>
<dbReference type="EMBL" id="BAAAGE010000003">
    <property type="protein sequence ID" value="GAA0727998.1"/>
    <property type="molecule type" value="Genomic_DNA"/>
</dbReference>
<proteinExistence type="predicted"/>
<dbReference type="Proteomes" id="UP001501758">
    <property type="component" value="Unassembled WGS sequence"/>
</dbReference>
<protein>
    <submittedName>
        <fullName evidence="5">Biotin-dependent carboxyltransferase family protein</fullName>
    </submittedName>
</protein>
<reference evidence="5 6" key="1">
    <citation type="journal article" date="2019" name="Int. J. Syst. Evol. Microbiol.">
        <title>The Global Catalogue of Microorganisms (GCM) 10K type strain sequencing project: providing services to taxonomists for standard genome sequencing and annotation.</title>
        <authorList>
            <consortium name="The Broad Institute Genomics Platform"/>
            <consortium name="The Broad Institute Genome Sequencing Center for Infectious Disease"/>
            <person name="Wu L."/>
            <person name="Ma J."/>
        </authorList>
    </citation>
    <scope>NUCLEOTIDE SEQUENCE [LARGE SCALE GENOMIC DNA]</scope>
    <source>
        <strain evidence="5 6">JCM 15974</strain>
    </source>
</reference>
<dbReference type="SMART" id="SM00797">
    <property type="entry name" value="AHS2"/>
    <property type="match status" value="1"/>
</dbReference>
<dbReference type="InterPro" id="IPR052708">
    <property type="entry name" value="PxpC"/>
</dbReference>
<evidence type="ECO:0000256" key="3">
    <source>
        <dbReference type="ARBA" id="ARBA00022840"/>
    </source>
</evidence>